<keyword evidence="2" id="KW-1185">Reference proteome</keyword>
<proteinExistence type="predicted"/>
<evidence type="ECO:0000313" key="1">
    <source>
        <dbReference type="EMBL" id="QIJ71378.1"/>
    </source>
</evidence>
<organism evidence="1 2">
    <name type="scientific">Thermosulfuriphilus ammonigenes</name>
    <dbReference type="NCBI Taxonomy" id="1936021"/>
    <lineage>
        <taxon>Bacteria</taxon>
        <taxon>Pseudomonadati</taxon>
        <taxon>Thermodesulfobacteriota</taxon>
        <taxon>Thermodesulfobacteria</taxon>
        <taxon>Thermodesulfobacteriales</taxon>
        <taxon>Thermodesulfobacteriaceae</taxon>
        <taxon>Thermosulfuriphilus</taxon>
    </lineage>
</organism>
<dbReference type="AlphaFoldDB" id="A0A6G7PVA7"/>
<dbReference type="KEGG" id="tav:G4V39_03410"/>
<dbReference type="InterPro" id="IPR041854">
    <property type="entry name" value="BFD-like_2Fe2S-bd_dom_sf"/>
</dbReference>
<sequence>MPESREMICYCFGYTLEDLKEDYKRYGYSNILKSILWAKKRGGCNCAHTNPKGR</sequence>
<dbReference type="Gene3D" id="1.10.10.1100">
    <property type="entry name" value="BFD-like [2Fe-2S]-binding domain"/>
    <property type="match status" value="1"/>
</dbReference>
<dbReference type="Proteomes" id="UP000502179">
    <property type="component" value="Chromosome"/>
</dbReference>
<dbReference type="EMBL" id="CP048877">
    <property type="protein sequence ID" value="QIJ71378.1"/>
    <property type="molecule type" value="Genomic_DNA"/>
</dbReference>
<name>A0A6G7PVA7_9BACT</name>
<gene>
    <name evidence="1" type="ORF">G4V39_03410</name>
</gene>
<protein>
    <submittedName>
        <fullName evidence="1">Uncharacterized protein</fullName>
    </submittedName>
</protein>
<dbReference type="RefSeq" id="WP_166031599.1">
    <property type="nucleotide sequence ID" value="NZ_CP048877.1"/>
</dbReference>
<evidence type="ECO:0000313" key="2">
    <source>
        <dbReference type="Proteomes" id="UP000502179"/>
    </source>
</evidence>
<accession>A0A6G7PVA7</accession>
<reference evidence="1 2" key="1">
    <citation type="submission" date="2020-02" db="EMBL/GenBank/DDBJ databases">
        <title>Genome analysis of Thermosulfuriphilus ammonigenes ST65T, an anaerobic thermophilic chemolithoautotrophic bacterium isolated from a deep-sea hydrothermal vent.</title>
        <authorList>
            <person name="Slobodkina G."/>
            <person name="Allioux M."/>
            <person name="Merkel A."/>
            <person name="Alain K."/>
            <person name="Jebbar M."/>
            <person name="Slobodkin A."/>
        </authorList>
    </citation>
    <scope>NUCLEOTIDE SEQUENCE [LARGE SCALE GENOMIC DNA]</scope>
    <source>
        <strain evidence="1 2">ST65</strain>
    </source>
</reference>